<dbReference type="AlphaFoldDB" id="A0AAW0F7E5"/>
<feature type="compositionally biased region" description="Low complexity" evidence="1">
    <location>
        <begin position="396"/>
        <end position="410"/>
    </location>
</feature>
<dbReference type="Proteomes" id="UP001430356">
    <property type="component" value="Unassembled WGS sequence"/>
</dbReference>
<feature type="compositionally biased region" description="Polar residues" evidence="1">
    <location>
        <begin position="590"/>
        <end position="600"/>
    </location>
</feature>
<feature type="region of interest" description="Disordered" evidence="1">
    <location>
        <begin position="381"/>
        <end position="501"/>
    </location>
</feature>
<dbReference type="EMBL" id="JAECZO010000016">
    <property type="protein sequence ID" value="KAK7201531.1"/>
    <property type="molecule type" value="Genomic_DNA"/>
</dbReference>
<feature type="compositionally biased region" description="Low complexity" evidence="1">
    <location>
        <begin position="143"/>
        <end position="156"/>
    </location>
</feature>
<comment type="caution">
    <text evidence="2">The sequence shown here is derived from an EMBL/GenBank/DDBJ whole genome shotgun (WGS) entry which is preliminary data.</text>
</comment>
<accession>A0AAW0F7E5</accession>
<feature type="region of interest" description="Disordered" evidence="1">
    <location>
        <begin position="558"/>
        <end position="617"/>
    </location>
</feature>
<protein>
    <submittedName>
        <fullName evidence="2">Uncharacterized protein</fullName>
    </submittedName>
</protein>
<evidence type="ECO:0000313" key="3">
    <source>
        <dbReference type="Proteomes" id="UP001430356"/>
    </source>
</evidence>
<keyword evidence="3" id="KW-1185">Reference proteome</keyword>
<evidence type="ECO:0000313" key="2">
    <source>
        <dbReference type="EMBL" id="KAK7201531.1"/>
    </source>
</evidence>
<feature type="compositionally biased region" description="Low complexity" evidence="1">
    <location>
        <begin position="518"/>
        <end position="528"/>
    </location>
</feature>
<gene>
    <name evidence="2" type="ORF">NESM_000217100</name>
</gene>
<evidence type="ECO:0000256" key="1">
    <source>
        <dbReference type="SAM" id="MobiDB-lite"/>
    </source>
</evidence>
<feature type="compositionally biased region" description="Polar residues" evidence="1">
    <location>
        <begin position="172"/>
        <end position="194"/>
    </location>
</feature>
<feature type="compositionally biased region" description="Polar residues" evidence="1">
    <location>
        <begin position="287"/>
        <end position="306"/>
    </location>
</feature>
<feature type="region of interest" description="Disordered" evidence="1">
    <location>
        <begin position="212"/>
        <end position="359"/>
    </location>
</feature>
<reference evidence="2 3" key="1">
    <citation type="journal article" date="2021" name="MBio">
        <title>A New Model Trypanosomatid, Novymonas esmeraldas: Genomic Perception of Its 'Candidatus Pandoraea novymonadis' Endosymbiont.</title>
        <authorList>
            <person name="Zakharova A."/>
            <person name="Saura A."/>
            <person name="Butenko A."/>
            <person name="Podesvova L."/>
            <person name="Warmusova S."/>
            <person name="Kostygov A.Y."/>
            <person name="Nenarokova A."/>
            <person name="Lukes J."/>
            <person name="Opperdoes F.R."/>
            <person name="Yurchenko V."/>
        </authorList>
    </citation>
    <scope>NUCLEOTIDE SEQUENCE [LARGE SCALE GENOMIC DNA]</scope>
    <source>
        <strain evidence="2 3">E262AT.01</strain>
    </source>
</reference>
<feature type="compositionally biased region" description="Low complexity" evidence="1">
    <location>
        <begin position="569"/>
        <end position="585"/>
    </location>
</feature>
<feature type="compositionally biased region" description="Basic and acidic residues" evidence="1">
    <location>
        <begin position="77"/>
        <end position="92"/>
    </location>
</feature>
<feature type="region of interest" description="Disordered" evidence="1">
    <location>
        <begin position="17"/>
        <end position="96"/>
    </location>
</feature>
<feature type="compositionally biased region" description="Polar residues" evidence="1">
    <location>
        <begin position="422"/>
        <end position="438"/>
    </location>
</feature>
<feature type="compositionally biased region" description="Pro residues" evidence="1">
    <location>
        <begin position="327"/>
        <end position="341"/>
    </location>
</feature>
<organism evidence="2 3">
    <name type="scientific">Novymonas esmeraldas</name>
    <dbReference type="NCBI Taxonomy" id="1808958"/>
    <lineage>
        <taxon>Eukaryota</taxon>
        <taxon>Discoba</taxon>
        <taxon>Euglenozoa</taxon>
        <taxon>Kinetoplastea</taxon>
        <taxon>Metakinetoplastina</taxon>
        <taxon>Trypanosomatida</taxon>
        <taxon>Trypanosomatidae</taxon>
        <taxon>Novymonas</taxon>
    </lineage>
</organism>
<feature type="region of interest" description="Disordered" evidence="1">
    <location>
        <begin position="517"/>
        <end position="537"/>
    </location>
</feature>
<proteinExistence type="predicted"/>
<sequence length="617" mass="63427">MGFRFCQPRLSGVVETKSAAPAGAVKRELTTTSTEVAGPCSSASEYPPLIELHHAASGGSGEHSHAGAAPDEPQAESVEHRSSAPRSSRCEADGCPLWSPASDVVSGKEELASQDGLPRPDAVIPASILTFSPRRDSDATSLRRPSVSVPAASSSSGTNAFSPRGIRAGKPTSLSITDTSTPADGTATHANSISGPVDSCYPNSILRPTSGWADCPSPLVPNRPPSTDHRSSSQSSGPPSTLMPRRGSVRFLGSSDDDDVETGGVSQVVEAYEWNAPSAEATEAKSTDPSPSLSGASSATTQSTRQRLPRSIMPAVAPAGVSGTTPPLIPAAPPRCSPPPMGVSVSRETPSPWLSVEEPPSVPVHHNGVFDGLAPFCLSDNSDRSGVFSGDGGSGVLPPAAALAPTAAGASQSPKSILLRPSANNSGAGCTSSPQSLISPLWPESVAGAASRRMSRRRLSEQSGALAEKHPSFTTTLPRHRSASRQQRLSRGEDSSDDDERIIASVRSVMMRLQRTDGAGSLSGSCSAARKESGLSSVDGNTRALQAAAAMSTAMFASPQAFRKRSESRPTTSSTGTSDTGRTGSLRLGRSTSPEQNHLNTKSERMLEGGGGDGLAG</sequence>
<feature type="region of interest" description="Disordered" evidence="1">
    <location>
        <begin position="135"/>
        <end position="199"/>
    </location>
</feature>
<feature type="compositionally biased region" description="Gly residues" evidence="1">
    <location>
        <begin position="608"/>
        <end position="617"/>
    </location>
</feature>
<name>A0AAW0F7E5_9TRYP</name>